<evidence type="ECO:0000313" key="1">
    <source>
        <dbReference type="EMBL" id="UFZ05032.1"/>
    </source>
</evidence>
<keyword evidence="2" id="KW-1185">Reference proteome</keyword>
<sequence>MTDQLPEPWYWMTDDRLRATFEEELTREVGPNHALANLSLRIVARRDDCDDVLVALDGGRVAQVHLTWTRRREFGPRWPEAVIYDSMDDWRNSCGE</sequence>
<evidence type="ECO:0000313" key="2">
    <source>
        <dbReference type="Proteomes" id="UP001431010"/>
    </source>
</evidence>
<dbReference type="Proteomes" id="UP001431010">
    <property type="component" value="Chromosome"/>
</dbReference>
<name>A0ABY3RE48_9BRAD</name>
<protein>
    <submittedName>
        <fullName evidence="1">Uncharacterized protein</fullName>
    </submittedName>
</protein>
<dbReference type="RefSeq" id="WP_231322658.1">
    <property type="nucleotide sequence ID" value="NZ_CP088156.1"/>
</dbReference>
<organism evidence="1 2">
    <name type="scientific">Bradyrhizobium ontarionense</name>
    <dbReference type="NCBI Taxonomy" id="2898149"/>
    <lineage>
        <taxon>Bacteria</taxon>
        <taxon>Pseudomonadati</taxon>
        <taxon>Pseudomonadota</taxon>
        <taxon>Alphaproteobacteria</taxon>
        <taxon>Hyphomicrobiales</taxon>
        <taxon>Nitrobacteraceae</taxon>
        <taxon>Bradyrhizobium</taxon>
    </lineage>
</organism>
<gene>
    <name evidence="1" type="ORF">LQG66_01550</name>
</gene>
<reference evidence="1" key="1">
    <citation type="journal article" date="2024" name="Antonie Van Leeuwenhoek">
        <title>Bradyrhizobium ontarionense sp. nov., a novel bacterial symbiont isolated from Aeschynomene indica (Indian jointvetch), harbours photosynthesis, nitrogen fixation and nitrous oxide (N2O) reductase genes.</title>
        <authorList>
            <person name="Bromfield E.S.P."/>
            <person name="Cloutier S."/>
        </authorList>
    </citation>
    <scope>NUCLEOTIDE SEQUENCE</scope>
    <source>
        <strain evidence="1">A19</strain>
    </source>
</reference>
<accession>A0ABY3RE48</accession>
<dbReference type="EMBL" id="CP088156">
    <property type="protein sequence ID" value="UFZ05032.1"/>
    <property type="molecule type" value="Genomic_DNA"/>
</dbReference>
<proteinExistence type="predicted"/>